<sequence>MFSRILVCFDGSEHAAAALRIAADLANRYHAAMVIAHVPEIRNDAIAVGSDVIFVPTDEAEVRARAAEVLVQGAAIALEAGHAAAATKVLRGSAAEAILTYAKDDGIDLIVAGRRGLGTLRGLLVGSVSQKLTSHAACPVLTVQ</sequence>
<evidence type="ECO:0000313" key="4">
    <source>
        <dbReference type="Proteomes" id="UP000183987"/>
    </source>
</evidence>
<evidence type="ECO:0000256" key="1">
    <source>
        <dbReference type="ARBA" id="ARBA00008791"/>
    </source>
</evidence>
<dbReference type="Gene3D" id="3.40.50.620">
    <property type="entry name" value="HUPs"/>
    <property type="match status" value="1"/>
</dbReference>
<dbReference type="SUPFAM" id="SSF52402">
    <property type="entry name" value="Adenine nucleotide alpha hydrolases-like"/>
    <property type="match status" value="1"/>
</dbReference>
<dbReference type="InterPro" id="IPR006016">
    <property type="entry name" value="UspA"/>
</dbReference>
<dbReference type="OrthoDB" id="5186731at2"/>
<organism evidence="3 4">
    <name type="scientific">Loktanella atrilutea</name>
    <dbReference type="NCBI Taxonomy" id="366533"/>
    <lineage>
        <taxon>Bacteria</taxon>
        <taxon>Pseudomonadati</taxon>
        <taxon>Pseudomonadota</taxon>
        <taxon>Alphaproteobacteria</taxon>
        <taxon>Rhodobacterales</taxon>
        <taxon>Roseobacteraceae</taxon>
        <taxon>Loktanella</taxon>
    </lineage>
</organism>
<dbReference type="Proteomes" id="UP000183987">
    <property type="component" value="Unassembled WGS sequence"/>
</dbReference>
<accession>A0A1M5FJN8</accession>
<evidence type="ECO:0000259" key="2">
    <source>
        <dbReference type="Pfam" id="PF00582"/>
    </source>
</evidence>
<evidence type="ECO:0000313" key="3">
    <source>
        <dbReference type="EMBL" id="SHF91362.1"/>
    </source>
</evidence>
<protein>
    <submittedName>
        <fullName evidence="3">Nucleotide-binding universal stress protein, UspA family</fullName>
    </submittedName>
</protein>
<name>A0A1M5FJN8_LOKAT</name>
<dbReference type="InterPro" id="IPR006015">
    <property type="entry name" value="Universal_stress_UspA"/>
</dbReference>
<dbReference type="PANTHER" id="PTHR46268:SF6">
    <property type="entry name" value="UNIVERSAL STRESS PROTEIN UP12"/>
    <property type="match status" value="1"/>
</dbReference>
<dbReference type="Pfam" id="PF00582">
    <property type="entry name" value="Usp"/>
    <property type="match status" value="1"/>
</dbReference>
<feature type="domain" description="UspA" evidence="2">
    <location>
        <begin position="1"/>
        <end position="143"/>
    </location>
</feature>
<reference evidence="4" key="1">
    <citation type="submission" date="2016-11" db="EMBL/GenBank/DDBJ databases">
        <authorList>
            <person name="Varghese N."/>
            <person name="Submissions S."/>
        </authorList>
    </citation>
    <scope>NUCLEOTIDE SEQUENCE [LARGE SCALE GENOMIC DNA]</scope>
    <source>
        <strain evidence="4">DSM 29326</strain>
    </source>
</reference>
<proteinExistence type="inferred from homology"/>
<dbReference type="CDD" id="cd00293">
    <property type="entry name" value="USP-like"/>
    <property type="match status" value="1"/>
</dbReference>
<dbReference type="AlphaFoldDB" id="A0A1M5FJN8"/>
<dbReference type="PANTHER" id="PTHR46268">
    <property type="entry name" value="STRESS RESPONSE PROTEIN NHAX"/>
    <property type="match status" value="1"/>
</dbReference>
<dbReference type="RefSeq" id="WP_072858905.1">
    <property type="nucleotide sequence ID" value="NZ_FQUE01000021.1"/>
</dbReference>
<dbReference type="PRINTS" id="PR01438">
    <property type="entry name" value="UNVRSLSTRESS"/>
</dbReference>
<gene>
    <name evidence="3" type="ORF">SAMN05444339_12116</name>
</gene>
<comment type="similarity">
    <text evidence="1">Belongs to the universal stress protein A family.</text>
</comment>
<keyword evidence="4" id="KW-1185">Reference proteome</keyword>
<dbReference type="EMBL" id="FQUE01000021">
    <property type="protein sequence ID" value="SHF91362.1"/>
    <property type="molecule type" value="Genomic_DNA"/>
</dbReference>
<dbReference type="STRING" id="366533.SAMN05444339_12116"/>
<dbReference type="InterPro" id="IPR014729">
    <property type="entry name" value="Rossmann-like_a/b/a_fold"/>
</dbReference>